<keyword evidence="4" id="KW-1185">Reference proteome</keyword>
<dbReference type="AlphaFoldDB" id="A0A8H5GM68"/>
<sequence length="129" mass="14283">MFVPISNSSEPSLSSNDMPGSETRNGLCYPGIINFLDDYLAAVVIAVIILMFYALALWDRWMNLKMKEHARIQRLETSKASLNNYGSTFHVPKVAGTVYTLERPPIAITDQSSSSQSIHFLAPPAPNSH</sequence>
<reference evidence="3 4" key="1">
    <citation type="journal article" date="2020" name="ISME J.">
        <title>Uncovering the hidden diversity of litter-decomposition mechanisms in mushroom-forming fungi.</title>
        <authorList>
            <person name="Floudas D."/>
            <person name="Bentzer J."/>
            <person name="Ahren D."/>
            <person name="Johansson T."/>
            <person name="Persson P."/>
            <person name="Tunlid A."/>
        </authorList>
    </citation>
    <scope>NUCLEOTIDE SEQUENCE [LARGE SCALE GENOMIC DNA]</scope>
    <source>
        <strain evidence="3 4">CBS 406.79</strain>
    </source>
</reference>
<dbReference type="Proteomes" id="UP000518752">
    <property type="component" value="Unassembled WGS sequence"/>
</dbReference>
<accession>A0A8H5GM68</accession>
<feature type="compositionally biased region" description="Low complexity" evidence="1">
    <location>
        <begin position="1"/>
        <end position="15"/>
    </location>
</feature>
<evidence type="ECO:0000256" key="2">
    <source>
        <dbReference type="SAM" id="Phobius"/>
    </source>
</evidence>
<feature type="transmembrane region" description="Helical" evidence="2">
    <location>
        <begin position="39"/>
        <end position="58"/>
    </location>
</feature>
<gene>
    <name evidence="3" type="ORF">D9757_010092</name>
</gene>
<evidence type="ECO:0000256" key="1">
    <source>
        <dbReference type="SAM" id="MobiDB-lite"/>
    </source>
</evidence>
<organism evidence="3 4">
    <name type="scientific">Collybiopsis confluens</name>
    <dbReference type="NCBI Taxonomy" id="2823264"/>
    <lineage>
        <taxon>Eukaryota</taxon>
        <taxon>Fungi</taxon>
        <taxon>Dikarya</taxon>
        <taxon>Basidiomycota</taxon>
        <taxon>Agaricomycotina</taxon>
        <taxon>Agaricomycetes</taxon>
        <taxon>Agaricomycetidae</taxon>
        <taxon>Agaricales</taxon>
        <taxon>Marasmiineae</taxon>
        <taxon>Omphalotaceae</taxon>
        <taxon>Collybiopsis</taxon>
    </lineage>
</organism>
<keyword evidence="2" id="KW-0812">Transmembrane</keyword>
<proteinExistence type="predicted"/>
<name>A0A8H5GM68_9AGAR</name>
<feature type="region of interest" description="Disordered" evidence="1">
    <location>
        <begin position="1"/>
        <end position="20"/>
    </location>
</feature>
<dbReference type="OrthoDB" id="2834397at2759"/>
<keyword evidence="2" id="KW-0472">Membrane</keyword>
<comment type="caution">
    <text evidence="3">The sequence shown here is derived from an EMBL/GenBank/DDBJ whole genome shotgun (WGS) entry which is preliminary data.</text>
</comment>
<feature type="region of interest" description="Disordered" evidence="1">
    <location>
        <begin position="110"/>
        <end position="129"/>
    </location>
</feature>
<protein>
    <submittedName>
        <fullName evidence="3">Uncharacterized protein</fullName>
    </submittedName>
</protein>
<dbReference type="EMBL" id="JAACJN010000143">
    <property type="protein sequence ID" value="KAF5367315.1"/>
    <property type="molecule type" value="Genomic_DNA"/>
</dbReference>
<evidence type="ECO:0000313" key="4">
    <source>
        <dbReference type="Proteomes" id="UP000518752"/>
    </source>
</evidence>
<evidence type="ECO:0000313" key="3">
    <source>
        <dbReference type="EMBL" id="KAF5367315.1"/>
    </source>
</evidence>
<keyword evidence="2" id="KW-1133">Transmembrane helix</keyword>